<dbReference type="EMBL" id="AP028911">
    <property type="protein sequence ID" value="BES91628.1"/>
    <property type="molecule type" value="Genomic_DNA"/>
</dbReference>
<dbReference type="Proteomes" id="UP001307889">
    <property type="component" value="Chromosome 3"/>
</dbReference>
<accession>A0ABN7AI53</accession>
<evidence type="ECO:0000256" key="1">
    <source>
        <dbReference type="SAM" id="MobiDB-lite"/>
    </source>
</evidence>
<evidence type="ECO:0000313" key="3">
    <source>
        <dbReference type="Proteomes" id="UP001307889"/>
    </source>
</evidence>
<keyword evidence="3" id="KW-1185">Reference proteome</keyword>
<evidence type="ECO:0000313" key="2">
    <source>
        <dbReference type="EMBL" id="BES91628.1"/>
    </source>
</evidence>
<proteinExistence type="predicted"/>
<reference evidence="2 3" key="1">
    <citation type="submission" date="2023-09" db="EMBL/GenBank/DDBJ databases">
        <title>Nesidiocoris tenuis whole genome shotgun sequence.</title>
        <authorList>
            <person name="Shibata T."/>
            <person name="Shimoda M."/>
            <person name="Kobayashi T."/>
            <person name="Uehara T."/>
        </authorList>
    </citation>
    <scope>NUCLEOTIDE SEQUENCE [LARGE SCALE GENOMIC DNA]</scope>
    <source>
        <strain evidence="2 3">Japan</strain>
    </source>
</reference>
<feature type="compositionally biased region" description="Basic and acidic residues" evidence="1">
    <location>
        <begin position="24"/>
        <end position="43"/>
    </location>
</feature>
<feature type="region of interest" description="Disordered" evidence="1">
    <location>
        <begin position="24"/>
        <end position="69"/>
    </location>
</feature>
<protein>
    <submittedName>
        <fullName evidence="2">Uncharacterized protein</fullName>
    </submittedName>
</protein>
<organism evidence="2 3">
    <name type="scientific">Nesidiocoris tenuis</name>
    <dbReference type="NCBI Taxonomy" id="355587"/>
    <lineage>
        <taxon>Eukaryota</taxon>
        <taxon>Metazoa</taxon>
        <taxon>Ecdysozoa</taxon>
        <taxon>Arthropoda</taxon>
        <taxon>Hexapoda</taxon>
        <taxon>Insecta</taxon>
        <taxon>Pterygota</taxon>
        <taxon>Neoptera</taxon>
        <taxon>Paraneoptera</taxon>
        <taxon>Hemiptera</taxon>
        <taxon>Heteroptera</taxon>
        <taxon>Panheteroptera</taxon>
        <taxon>Cimicomorpha</taxon>
        <taxon>Miridae</taxon>
        <taxon>Dicyphina</taxon>
        <taxon>Nesidiocoris</taxon>
    </lineage>
</organism>
<name>A0ABN7AI53_9HEMI</name>
<gene>
    <name evidence="2" type="ORF">NTJ_04436</name>
</gene>
<sequence length="69" mass="8003">MHFTDCELPRCKCNELMSSEAEIRDKSTIREQFDNEPASDKSTESFLTSRRWKEGEEKLESDEISSRGA</sequence>